<dbReference type="EMBL" id="STGU01000001">
    <property type="protein sequence ID" value="THV39338.1"/>
    <property type="molecule type" value="Genomic_DNA"/>
</dbReference>
<dbReference type="Gene3D" id="3.90.1480.20">
    <property type="entry name" value="Glycosyl transferase family 29"/>
    <property type="match status" value="1"/>
</dbReference>
<organism evidence="1 2">
    <name type="scientific">Rhizobium rosettiformans W3</name>
    <dbReference type="NCBI Taxonomy" id="538378"/>
    <lineage>
        <taxon>Bacteria</taxon>
        <taxon>Pseudomonadati</taxon>
        <taxon>Pseudomonadota</taxon>
        <taxon>Alphaproteobacteria</taxon>
        <taxon>Hyphomicrobiales</taxon>
        <taxon>Rhizobiaceae</taxon>
        <taxon>Rhizobium/Agrobacterium group</taxon>
        <taxon>Rhizobium</taxon>
    </lineage>
</organism>
<comment type="caution">
    <text evidence="1">The sequence shown here is derived from an EMBL/GenBank/DDBJ whole genome shotgun (WGS) entry which is preliminary data.</text>
</comment>
<dbReference type="InterPro" id="IPR038578">
    <property type="entry name" value="GT29-like_sf"/>
</dbReference>
<gene>
    <name evidence="1" type="ORF">FAA86_02965</name>
</gene>
<evidence type="ECO:0000313" key="1">
    <source>
        <dbReference type="EMBL" id="THV39338.1"/>
    </source>
</evidence>
<reference evidence="1 2" key="1">
    <citation type="submission" date="2019-04" db="EMBL/GenBank/DDBJ databases">
        <title>genome sequence of strain W3.</title>
        <authorList>
            <person name="Gao J."/>
            <person name="Sun J."/>
        </authorList>
    </citation>
    <scope>NUCLEOTIDE SEQUENCE [LARGE SCALE GENOMIC DNA]</scope>
    <source>
        <strain evidence="1 2">W3</strain>
    </source>
</reference>
<dbReference type="Proteomes" id="UP000307378">
    <property type="component" value="Unassembled WGS sequence"/>
</dbReference>
<evidence type="ECO:0000313" key="2">
    <source>
        <dbReference type="Proteomes" id="UP000307378"/>
    </source>
</evidence>
<dbReference type="AlphaFoldDB" id="A0A4S8Q5A5"/>
<name>A0A4S8Q5A5_9HYPH</name>
<proteinExistence type="predicted"/>
<sequence length="216" mass="23553">MAQARQIMIVGNGPVDEGAAPLIDAADLVIRFNGSRNFGAAGRKTDIIAVCNTGRPGAQMLADPEWRDSEAVRRTTEIWSVRDPEKFADMKPQLAITHPELDDFCDDYTDGFATFATANGKQHRIIHRDVHEGLDSALRALDAEPYVVPSSGMVVIQALLSDPAHAEDTIILAGFGHSGWDGHPFEAERRLVDQYMSSGRVLRLQPIFVSSLSQGA</sequence>
<dbReference type="RefSeq" id="WP_136538269.1">
    <property type="nucleotide sequence ID" value="NZ_STGU01000001.1"/>
</dbReference>
<protein>
    <submittedName>
        <fullName evidence="1">Urease operon accessory protein</fullName>
    </submittedName>
</protein>
<accession>A0A4S8Q5A5</accession>